<name>A0A401U387_CHIPU</name>
<keyword evidence="2" id="KW-1185">Reference proteome</keyword>
<organism evidence="1 2">
    <name type="scientific">Chiloscyllium punctatum</name>
    <name type="common">Brownbanded bambooshark</name>
    <name type="synonym">Hemiscyllium punctatum</name>
    <dbReference type="NCBI Taxonomy" id="137246"/>
    <lineage>
        <taxon>Eukaryota</taxon>
        <taxon>Metazoa</taxon>
        <taxon>Chordata</taxon>
        <taxon>Craniata</taxon>
        <taxon>Vertebrata</taxon>
        <taxon>Chondrichthyes</taxon>
        <taxon>Elasmobranchii</taxon>
        <taxon>Galeomorphii</taxon>
        <taxon>Galeoidea</taxon>
        <taxon>Orectolobiformes</taxon>
        <taxon>Hemiscylliidae</taxon>
        <taxon>Chiloscyllium</taxon>
    </lineage>
</organism>
<reference evidence="1 2" key="1">
    <citation type="journal article" date="2018" name="Nat. Ecol. Evol.">
        <title>Shark genomes provide insights into elasmobranch evolution and the origin of vertebrates.</title>
        <authorList>
            <person name="Hara Y"/>
            <person name="Yamaguchi K"/>
            <person name="Onimaru K"/>
            <person name="Kadota M"/>
            <person name="Koyanagi M"/>
            <person name="Keeley SD"/>
            <person name="Tatsumi K"/>
            <person name="Tanaka K"/>
            <person name="Motone F"/>
            <person name="Kageyama Y"/>
            <person name="Nozu R"/>
            <person name="Adachi N"/>
            <person name="Nishimura O"/>
            <person name="Nakagawa R"/>
            <person name="Tanegashima C"/>
            <person name="Kiyatake I"/>
            <person name="Matsumoto R"/>
            <person name="Murakumo K"/>
            <person name="Nishida K"/>
            <person name="Terakita A"/>
            <person name="Kuratani S"/>
            <person name="Sato K"/>
            <person name="Hyodo S Kuraku.S."/>
        </authorList>
    </citation>
    <scope>NUCLEOTIDE SEQUENCE [LARGE SCALE GENOMIC DNA]</scope>
</reference>
<dbReference type="EMBL" id="BEZZ01266067">
    <property type="protein sequence ID" value="GCC49394.1"/>
    <property type="molecule type" value="Genomic_DNA"/>
</dbReference>
<comment type="caution">
    <text evidence="1">The sequence shown here is derived from an EMBL/GenBank/DDBJ whole genome shotgun (WGS) entry which is preliminary data.</text>
</comment>
<dbReference type="Proteomes" id="UP000287033">
    <property type="component" value="Unassembled WGS sequence"/>
</dbReference>
<accession>A0A401U387</accession>
<proteinExistence type="predicted"/>
<evidence type="ECO:0000313" key="1">
    <source>
        <dbReference type="EMBL" id="GCC49394.1"/>
    </source>
</evidence>
<sequence>MHRQGNDVLRQPLADRQAAVGNRIVAVGRLLMDRLRIVDHGRDALRLQCGREGVAIDALGQADGVLRPHRGAAGSNARHRDEVAECARIAFGDLVARRDLVVE</sequence>
<dbReference type="AlphaFoldDB" id="A0A401U387"/>
<evidence type="ECO:0000313" key="2">
    <source>
        <dbReference type="Proteomes" id="UP000287033"/>
    </source>
</evidence>
<gene>
    <name evidence="1" type="ORF">chiPu_0033568</name>
</gene>
<feature type="non-terminal residue" evidence="1">
    <location>
        <position position="103"/>
    </location>
</feature>
<protein>
    <submittedName>
        <fullName evidence="1">Uncharacterized protein</fullName>
    </submittedName>
</protein>